<proteinExistence type="inferred from homology"/>
<sequence>MGYLVYFNLVRAQKIVNNPHNERQNNFAQQVVRGNITDKNGVVLAETQTDEAGNESRVYPYGDVFAHVIGYDSSLGKTGLESVENFELLTSNAFFLEKIRNEFQDTKNIGDTVVTTLDAQLQQAAYDALADNKGAVVVLDPATGKILAMVSKPTFDPNQIETEWDYLNSDSDNSPLLNRVTQGAYAPGSTFKIVTALEFMRENPDYANYTYDCQGAITWGDTTIHCFASTVHGLEDLRSSFANSCNSSFANIGLSLNKTSYRQTAEELLFNKKLPSVLDYSKSSFAVDENTGEAEIMMTAMGQGNTLVSPYHMALITSAVANGGTLMRPYLVDKVTNHTGNEISKNVPKSYKKLMTSDEAAQLKEYMRAVVEEGTGMDLNYGSYTVAGKTGTAEYSMDDGEKTHSWFVGFTNVDNPELVISVIIEGYDGNSGAKAVPIAKQILDSYYNR</sequence>
<dbReference type="PROSITE" id="PS00337">
    <property type="entry name" value="BETA_LACTAMASE_D"/>
    <property type="match status" value="1"/>
</dbReference>
<organism evidence="9 10">
    <name type="scientific">Ruminococcus hominis</name>
    <dbReference type="NCBI Taxonomy" id="2763065"/>
    <lineage>
        <taxon>Bacteria</taxon>
        <taxon>Bacillati</taxon>
        <taxon>Bacillota</taxon>
        <taxon>Clostridia</taxon>
        <taxon>Eubacteriales</taxon>
        <taxon>Oscillospiraceae</taxon>
        <taxon>Ruminococcus</taxon>
    </lineage>
</organism>
<dbReference type="Pfam" id="PF21922">
    <property type="entry name" value="PBP_dimer_2"/>
    <property type="match status" value="1"/>
</dbReference>
<evidence type="ECO:0000256" key="2">
    <source>
        <dbReference type="ARBA" id="ARBA00012865"/>
    </source>
</evidence>
<keyword evidence="10" id="KW-1185">Reference proteome</keyword>
<protein>
    <recommendedName>
        <fullName evidence="2 6">Beta-lactamase</fullName>
        <ecNumber evidence="2 6">3.5.2.6</ecNumber>
    </recommendedName>
</protein>
<feature type="domain" description="Penicillin-binding protein transpeptidase" evidence="7">
    <location>
        <begin position="134"/>
        <end position="444"/>
    </location>
</feature>
<reference evidence="9 10" key="1">
    <citation type="submission" date="2020-08" db="EMBL/GenBank/DDBJ databases">
        <title>Genome public.</title>
        <authorList>
            <person name="Liu C."/>
            <person name="Sun Q."/>
        </authorList>
    </citation>
    <scope>NUCLEOTIDE SEQUENCE [LARGE SCALE GENOMIC DNA]</scope>
    <source>
        <strain evidence="9 10">NSJ-13</strain>
    </source>
</reference>
<dbReference type="EC" id="3.5.2.6" evidence="2 6"/>
<evidence type="ECO:0000256" key="3">
    <source>
        <dbReference type="ARBA" id="ARBA00022729"/>
    </source>
</evidence>
<comment type="catalytic activity">
    <reaction evidence="6">
        <text>a beta-lactam + H2O = a substituted beta-amino acid</text>
        <dbReference type="Rhea" id="RHEA:20401"/>
        <dbReference type="ChEBI" id="CHEBI:15377"/>
        <dbReference type="ChEBI" id="CHEBI:35627"/>
        <dbReference type="ChEBI" id="CHEBI:140347"/>
        <dbReference type="EC" id="3.5.2.6"/>
    </reaction>
</comment>
<dbReference type="PANTHER" id="PTHR30627">
    <property type="entry name" value="PEPTIDOGLYCAN D,D-TRANSPEPTIDASE"/>
    <property type="match status" value="1"/>
</dbReference>
<name>A0ABR7G6Z1_9FIRM</name>
<keyword evidence="5 6" id="KW-0046">Antibiotic resistance</keyword>
<evidence type="ECO:0000256" key="6">
    <source>
        <dbReference type="RuleBase" id="RU361140"/>
    </source>
</evidence>
<evidence type="ECO:0000259" key="7">
    <source>
        <dbReference type="Pfam" id="PF00905"/>
    </source>
</evidence>
<dbReference type="SUPFAM" id="SSF56519">
    <property type="entry name" value="Penicillin binding protein dimerisation domain"/>
    <property type="match status" value="1"/>
</dbReference>
<evidence type="ECO:0000313" key="10">
    <source>
        <dbReference type="Proteomes" id="UP000631576"/>
    </source>
</evidence>
<dbReference type="Gene3D" id="3.90.1310.10">
    <property type="entry name" value="Penicillin-binding protein 2a (Domain 2)"/>
    <property type="match status" value="1"/>
</dbReference>
<dbReference type="InterPro" id="IPR054120">
    <property type="entry name" value="PBPA_dimer"/>
</dbReference>
<evidence type="ECO:0000256" key="5">
    <source>
        <dbReference type="ARBA" id="ARBA00023251"/>
    </source>
</evidence>
<comment type="similarity">
    <text evidence="1 6">Belongs to the class-D beta-lactamase family.</text>
</comment>
<dbReference type="EMBL" id="JACOPE010000001">
    <property type="protein sequence ID" value="MBC5683198.1"/>
    <property type="molecule type" value="Genomic_DNA"/>
</dbReference>
<evidence type="ECO:0000256" key="4">
    <source>
        <dbReference type="ARBA" id="ARBA00022801"/>
    </source>
</evidence>
<gene>
    <name evidence="9" type="ORF">H8S40_06390</name>
</gene>
<evidence type="ECO:0000259" key="8">
    <source>
        <dbReference type="Pfam" id="PF21922"/>
    </source>
</evidence>
<dbReference type="InterPro" id="IPR002137">
    <property type="entry name" value="Beta-lactam_class-D_AS"/>
</dbReference>
<accession>A0ABR7G6Z1</accession>
<keyword evidence="4 6" id="KW-0378">Hydrolase</keyword>
<dbReference type="Gene3D" id="3.40.710.10">
    <property type="entry name" value="DD-peptidase/beta-lactamase superfamily"/>
    <property type="match status" value="1"/>
</dbReference>
<dbReference type="InterPro" id="IPR036138">
    <property type="entry name" value="PBP_dimer_sf"/>
</dbReference>
<dbReference type="PANTHER" id="PTHR30627:SF24">
    <property type="entry name" value="PENICILLIN-BINDING PROTEIN 4B"/>
    <property type="match status" value="1"/>
</dbReference>
<comment type="caution">
    <text evidence="9">The sequence shown here is derived from an EMBL/GenBank/DDBJ whole genome shotgun (WGS) entry which is preliminary data.</text>
</comment>
<feature type="domain" description="Penicillin binding protein A dimerisation" evidence="8">
    <location>
        <begin position="33"/>
        <end position="113"/>
    </location>
</feature>
<dbReference type="Proteomes" id="UP000631576">
    <property type="component" value="Unassembled WGS sequence"/>
</dbReference>
<dbReference type="InterPro" id="IPR001460">
    <property type="entry name" value="PCN-bd_Tpept"/>
</dbReference>
<evidence type="ECO:0000256" key="1">
    <source>
        <dbReference type="ARBA" id="ARBA00007898"/>
    </source>
</evidence>
<evidence type="ECO:0000313" key="9">
    <source>
        <dbReference type="EMBL" id="MBC5683198.1"/>
    </source>
</evidence>
<dbReference type="SUPFAM" id="SSF56601">
    <property type="entry name" value="beta-lactamase/transpeptidase-like"/>
    <property type="match status" value="1"/>
</dbReference>
<dbReference type="Pfam" id="PF00905">
    <property type="entry name" value="Transpeptidase"/>
    <property type="match status" value="1"/>
</dbReference>
<dbReference type="InterPro" id="IPR012338">
    <property type="entry name" value="Beta-lactam/transpept-like"/>
</dbReference>
<dbReference type="InterPro" id="IPR050515">
    <property type="entry name" value="Beta-lactam/transpept"/>
</dbReference>
<keyword evidence="3" id="KW-0732">Signal</keyword>